<feature type="transmembrane region" description="Helical" evidence="1">
    <location>
        <begin position="290"/>
        <end position="312"/>
    </location>
</feature>
<dbReference type="OrthoDB" id="9807744at2"/>
<name>A0A1S2MF70_9BACI</name>
<feature type="transmembrane region" description="Helical" evidence="1">
    <location>
        <begin position="361"/>
        <end position="380"/>
    </location>
</feature>
<comment type="caution">
    <text evidence="3">The sequence shown here is derived from an EMBL/GenBank/DDBJ whole genome shotgun (WGS) entry which is preliminary data.</text>
</comment>
<proteinExistence type="predicted"/>
<feature type="transmembrane region" description="Helical" evidence="1">
    <location>
        <begin position="102"/>
        <end position="120"/>
    </location>
</feature>
<evidence type="ECO:0000259" key="2">
    <source>
        <dbReference type="Pfam" id="PF04235"/>
    </source>
</evidence>
<keyword evidence="1" id="KW-0812">Transmembrane</keyword>
<accession>A0A1S2MF70</accession>
<feature type="transmembrane region" description="Helical" evidence="1">
    <location>
        <begin position="63"/>
        <end position="90"/>
    </location>
</feature>
<feature type="transmembrane region" description="Helical" evidence="1">
    <location>
        <begin position="21"/>
        <end position="43"/>
    </location>
</feature>
<dbReference type="PANTHER" id="PTHR30590">
    <property type="entry name" value="INNER MEMBRANE PROTEIN"/>
    <property type="match status" value="1"/>
</dbReference>
<evidence type="ECO:0000313" key="4">
    <source>
        <dbReference type="Proteomes" id="UP000180057"/>
    </source>
</evidence>
<organism evidence="3 4">
    <name type="scientific">Anaerobacillus alkalidiazotrophicus</name>
    <dbReference type="NCBI Taxonomy" id="472963"/>
    <lineage>
        <taxon>Bacteria</taxon>
        <taxon>Bacillati</taxon>
        <taxon>Bacillota</taxon>
        <taxon>Bacilli</taxon>
        <taxon>Bacillales</taxon>
        <taxon>Bacillaceae</taxon>
        <taxon>Anaerobacillus</taxon>
    </lineage>
</organism>
<gene>
    <name evidence="3" type="ORF">BKP45_06765</name>
</gene>
<dbReference type="InterPro" id="IPR007349">
    <property type="entry name" value="DUF418"/>
</dbReference>
<feature type="transmembrane region" description="Helical" evidence="1">
    <location>
        <begin position="213"/>
        <end position="238"/>
    </location>
</feature>
<evidence type="ECO:0000256" key="1">
    <source>
        <dbReference type="SAM" id="Phobius"/>
    </source>
</evidence>
<dbReference type="AlphaFoldDB" id="A0A1S2MF70"/>
<reference evidence="3 4" key="1">
    <citation type="submission" date="2016-10" db="EMBL/GenBank/DDBJ databases">
        <title>Draft genome sequences of four alkaliphilic bacteria belonging to the Anaerobacillus genus.</title>
        <authorList>
            <person name="Bassil N.M."/>
            <person name="Lloyd J.R."/>
        </authorList>
    </citation>
    <scope>NUCLEOTIDE SEQUENCE [LARGE SCALE GENOMIC DNA]</scope>
    <source>
        <strain evidence="3 4">DSM 22531</strain>
    </source>
</reference>
<dbReference type="STRING" id="472963.BKP45_06765"/>
<feature type="transmembrane region" description="Helical" evidence="1">
    <location>
        <begin position="259"/>
        <end position="278"/>
    </location>
</feature>
<keyword evidence="4" id="KW-1185">Reference proteome</keyword>
<keyword evidence="1" id="KW-0472">Membrane</keyword>
<dbReference type="EMBL" id="MLQS01000001">
    <property type="protein sequence ID" value="OIJ22335.1"/>
    <property type="molecule type" value="Genomic_DNA"/>
</dbReference>
<dbReference type="InterPro" id="IPR052529">
    <property type="entry name" value="Bact_Transport_Assoc"/>
</dbReference>
<dbReference type="Pfam" id="PF04235">
    <property type="entry name" value="DUF418"/>
    <property type="match status" value="1"/>
</dbReference>
<feature type="transmembrane region" description="Helical" evidence="1">
    <location>
        <begin position="126"/>
        <end position="142"/>
    </location>
</feature>
<feature type="transmembrane region" description="Helical" evidence="1">
    <location>
        <begin position="333"/>
        <end position="355"/>
    </location>
</feature>
<dbReference type="Proteomes" id="UP000180057">
    <property type="component" value="Unassembled WGS sequence"/>
</dbReference>
<sequence length="418" mass="48019">MKRELCFAPTSNQERIVSLDIIRAIALFGILLVNMKFFSTPTLQAEMANVSFSTTLADEISQWFIFIFAEFKFISMFSLLFGIGFLVFMERGERRGANVKKIFVRRLLFLLCVGLFHMFFLWYGDILTFYALLGFVLLIVRFKSPKFLLKATFMTMMIPVLFFLLLAVLLAFVSPTTTTDQANYLSFSEVQTVVEIYGGGSYKEIFMQRLQEIGMILVGNIFVLAVVLSMFFFGMYLWKTGIFTKTQEQIDRVRKIARNSFLIGVVGLVLAIVGKLLYAGGDSPWYFVQYAGLFVSGPSLSVFYIMCILLLLQNKRRLASVAQVLQPVGKMALTNYLMQTILCTFIFYSYGLGLFGKIGPFYGLLFTVMIFLLQIGYSFLWMKRFAFGPMEWLWRNVTYGMSTEKLRMNKQVDQSVER</sequence>
<evidence type="ECO:0000313" key="3">
    <source>
        <dbReference type="EMBL" id="OIJ22335.1"/>
    </source>
</evidence>
<feature type="transmembrane region" description="Helical" evidence="1">
    <location>
        <begin position="154"/>
        <end position="173"/>
    </location>
</feature>
<feature type="domain" description="DUF418" evidence="2">
    <location>
        <begin position="237"/>
        <end position="400"/>
    </location>
</feature>
<keyword evidence="1" id="KW-1133">Transmembrane helix</keyword>
<dbReference type="PANTHER" id="PTHR30590:SF2">
    <property type="entry name" value="INNER MEMBRANE PROTEIN"/>
    <property type="match status" value="1"/>
</dbReference>
<protein>
    <recommendedName>
        <fullName evidence="2">DUF418 domain-containing protein</fullName>
    </recommendedName>
</protein>
<dbReference type="RefSeq" id="WP_071388890.1">
    <property type="nucleotide sequence ID" value="NZ_MLQS01000001.1"/>
</dbReference>